<dbReference type="Gene3D" id="2.40.10.220">
    <property type="entry name" value="predicted glycosyltransferase like domains"/>
    <property type="match status" value="1"/>
</dbReference>
<reference evidence="2" key="1">
    <citation type="submission" date="2023-01" db="EMBL/GenBank/DDBJ databases">
        <title>Complete genome sequence of Planctobacterium marinum strain Dej080120_11.</title>
        <authorList>
            <person name="Ueki S."/>
            <person name="Maruyama F."/>
        </authorList>
    </citation>
    <scope>NUCLEOTIDE SEQUENCE</scope>
    <source>
        <strain evidence="2">Dej080120_11</strain>
    </source>
</reference>
<dbReference type="EMBL" id="AP027272">
    <property type="protein sequence ID" value="BDX07559.1"/>
    <property type="molecule type" value="Genomic_DNA"/>
</dbReference>
<dbReference type="InterPro" id="IPR009875">
    <property type="entry name" value="PilZ_domain"/>
</dbReference>
<evidence type="ECO:0000313" key="3">
    <source>
        <dbReference type="Proteomes" id="UP001333710"/>
    </source>
</evidence>
<dbReference type="GO" id="GO:0035438">
    <property type="term" value="F:cyclic-di-GMP binding"/>
    <property type="evidence" value="ECO:0007669"/>
    <property type="project" value="InterPro"/>
</dbReference>
<name>A0AA48HT86_9ALTE</name>
<feature type="domain" description="PilZ" evidence="1">
    <location>
        <begin position="501"/>
        <end position="581"/>
    </location>
</feature>
<gene>
    <name evidence="2" type="ORF">MACH26_30800</name>
</gene>
<dbReference type="AlphaFoldDB" id="A0AA48HT86"/>
<dbReference type="SUPFAM" id="SSF141371">
    <property type="entry name" value="PilZ domain-like"/>
    <property type="match status" value="1"/>
</dbReference>
<keyword evidence="3" id="KW-1185">Reference proteome</keyword>
<proteinExistence type="predicted"/>
<dbReference type="Proteomes" id="UP001333710">
    <property type="component" value="Chromosome"/>
</dbReference>
<evidence type="ECO:0000313" key="2">
    <source>
        <dbReference type="EMBL" id="BDX07559.1"/>
    </source>
</evidence>
<evidence type="ECO:0000259" key="1">
    <source>
        <dbReference type="Pfam" id="PF07238"/>
    </source>
</evidence>
<dbReference type="KEGG" id="pmaw:MACH26_30800"/>
<sequence length="836" mass="96958">MSQELEQFKDIIEQLKPVVYEPDFNQIVDDTAKAIPRPHRHILKLELRRQARPCKKAVDMRKIEGADCQPFENDKIIHYLTDAAQDVFERQIRAFGQYTVGVYEAVMEEVARFEQNKLNKLLSPQTDSVFGATEYYVEEDDDSPDKYLVPAFQFSKSAHRSEERMNFTVRVELQTGPKTIKANTMDMSVNGVKIKAVTEHEFSVGEQFAIFFRGLEVEFALDRKNGIRYEVVKTEKIAHEHHVALKRDIRAPDIQFDEFLRRFIQGNKRRYKVNIDNTLHAIRSKSYEQYYVPYFSSIPIFIESEGAQMQCRYVLTNDNNKDHVFYWVDDSNQLLLSQALTPKRLKDIYNSPLKEAYLYSFNHYESGQVFFYSATHIELRQKKAMQDVFFAFGSKKASWRVFKIQMSSVKPEQCYRPLSLPDSVGESVKEQNSPPAPRLMSALNKISHVVLLTNVTDSLSNQAYQRRQLVDKHLPVLKNFAHDKNEDINPVALYRFKYQNLRAESRYQLRSKVIVTFNERELEGVTEDVSPSGLSIELKQTFEGVNFSVVEVAFPELQRMTKQIPLKELPYEVRNISKDKTIINLKIFQESEKIPHPAHIFFTELLKNNKNKLKSDTEHEGIPGMGEALRNIYCSNVLNIGYYIIKEGATMLPHAMTEPSSHHRLKNLFSFGADQENTLNCKALFSATGDYSRRVFDLLKELKSKAPPVMEEMFIAFEPDAIKEEDTLRGQYMDQFRDDHARRAFIVEAMSVGVFYAVKVFVSRTGRPDQDILRTELGYVSVYAAHKAKELEEELWNICGAGDIVDITDEVMRRYGFTDQHIEQNQKQDKHILLAE</sequence>
<protein>
    <submittedName>
        <fullName evidence="2">Pilus assembly protein PilZ</fullName>
    </submittedName>
</protein>
<accession>A0AA48HT86</accession>
<feature type="domain" description="PilZ" evidence="1">
    <location>
        <begin position="159"/>
        <end position="253"/>
    </location>
</feature>
<dbReference type="Pfam" id="PF07238">
    <property type="entry name" value="PilZ"/>
    <property type="match status" value="2"/>
</dbReference>
<organism evidence="2 3">
    <name type="scientific">Planctobacterium marinum</name>
    <dbReference type="NCBI Taxonomy" id="1631968"/>
    <lineage>
        <taxon>Bacteria</taxon>
        <taxon>Pseudomonadati</taxon>
        <taxon>Pseudomonadota</taxon>
        <taxon>Gammaproteobacteria</taxon>
        <taxon>Alteromonadales</taxon>
        <taxon>Alteromonadaceae</taxon>
        <taxon>Planctobacterium</taxon>
    </lineage>
</organism>
<dbReference type="RefSeq" id="WP_338293594.1">
    <property type="nucleotide sequence ID" value="NZ_AP027272.1"/>
</dbReference>